<evidence type="ECO:0000256" key="2">
    <source>
        <dbReference type="ARBA" id="ARBA00022481"/>
    </source>
</evidence>
<protein>
    <submittedName>
        <fullName evidence="6">Prepilin-type N-terminal cleavage/methylation domain-containing protein</fullName>
    </submittedName>
</protein>
<keyword evidence="7" id="KW-1185">Reference proteome</keyword>
<keyword evidence="5" id="KW-0472">Membrane</keyword>
<dbReference type="InterPro" id="IPR000983">
    <property type="entry name" value="Bac_GSPG_pilin"/>
</dbReference>
<dbReference type="Gene3D" id="3.30.700.10">
    <property type="entry name" value="Glycoprotein, Type 4 Pilin"/>
    <property type="match status" value="1"/>
</dbReference>
<dbReference type="InterPro" id="IPR027558">
    <property type="entry name" value="Pre_pil_HX9DG_C"/>
</dbReference>
<evidence type="ECO:0000256" key="1">
    <source>
        <dbReference type="ARBA" id="ARBA00004167"/>
    </source>
</evidence>
<evidence type="ECO:0000313" key="6">
    <source>
        <dbReference type="EMBL" id="WDE98928.1"/>
    </source>
</evidence>
<dbReference type="InterPro" id="IPR012902">
    <property type="entry name" value="N_methyl_site"/>
</dbReference>
<sequence length="246" mass="26831">MRKFTLIELLVVVAIIGILSSLLLPTLGKARDKGKAAVCLSNLKQLGFAFNMYAENNNFFAPFTSRDGGGRNTWDDYLSGYDGRDAVANLNDGAYAKSVLGESYAAVYRCPSDDVKRDLWGNTDVVGRSYSITQMVPGDGNPRFLGMSSGTETRNFGDLSKPSKTITLIEYHDTLNALSQGAGDDRRVIQYKGKDDIGETPHDGKANFLMADGHVAKYTFLQTLQKSDGSIASTSDIRNTIWDASK</sequence>
<dbReference type="SUPFAM" id="SSF54523">
    <property type="entry name" value="Pili subunits"/>
    <property type="match status" value="1"/>
</dbReference>
<evidence type="ECO:0000256" key="3">
    <source>
        <dbReference type="ARBA" id="ARBA00022692"/>
    </source>
</evidence>
<keyword evidence="3" id="KW-0812">Transmembrane</keyword>
<dbReference type="PANTHER" id="PTHR30093">
    <property type="entry name" value="GENERAL SECRETION PATHWAY PROTEIN G"/>
    <property type="match status" value="1"/>
</dbReference>
<dbReference type="PANTHER" id="PTHR30093:SF44">
    <property type="entry name" value="TYPE II SECRETION SYSTEM CORE PROTEIN G"/>
    <property type="match status" value="1"/>
</dbReference>
<dbReference type="NCBIfam" id="TIGR04294">
    <property type="entry name" value="pre_pil_HX9DG"/>
    <property type="match status" value="1"/>
</dbReference>
<gene>
    <name evidence="6" type="ORF">PQO03_13900</name>
</gene>
<name>A0ABY7VXH2_9BACT</name>
<proteinExistence type="predicted"/>
<evidence type="ECO:0000313" key="7">
    <source>
        <dbReference type="Proteomes" id="UP001214250"/>
    </source>
</evidence>
<accession>A0ABY7VXH2</accession>
<dbReference type="RefSeq" id="WP_274153796.1">
    <property type="nucleotide sequence ID" value="NZ_CP117812.1"/>
</dbReference>
<dbReference type="NCBIfam" id="TIGR02532">
    <property type="entry name" value="IV_pilin_GFxxxE"/>
    <property type="match status" value="1"/>
</dbReference>
<organism evidence="6 7">
    <name type="scientific">Lentisphaera profundi</name>
    <dbReference type="NCBI Taxonomy" id="1658616"/>
    <lineage>
        <taxon>Bacteria</taxon>
        <taxon>Pseudomonadati</taxon>
        <taxon>Lentisphaerota</taxon>
        <taxon>Lentisphaeria</taxon>
        <taxon>Lentisphaerales</taxon>
        <taxon>Lentisphaeraceae</taxon>
        <taxon>Lentisphaera</taxon>
    </lineage>
</organism>
<keyword evidence="4" id="KW-1133">Transmembrane helix</keyword>
<dbReference type="InterPro" id="IPR045584">
    <property type="entry name" value="Pilin-like"/>
</dbReference>
<comment type="subcellular location">
    <subcellularLocation>
        <location evidence="1">Membrane</location>
        <topology evidence="1">Single-pass membrane protein</topology>
    </subcellularLocation>
</comment>
<reference evidence="6 7" key="1">
    <citation type="submission" date="2023-02" db="EMBL/GenBank/DDBJ databases">
        <title>Genome sequence of Lentisphaera profundi SAORIC-696.</title>
        <authorList>
            <person name="Kim e."/>
            <person name="Cho J.-C."/>
            <person name="Choi A."/>
            <person name="Kang I."/>
        </authorList>
    </citation>
    <scope>NUCLEOTIDE SEQUENCE [LARGE SCALE GENOMIC DNA]</scope>
    <source>
        <strain evidence="6 7">SAORIC-696</strain>
    </source>
</reference>
<evidence type="ECO:0000256" key="4">
    <source>
        <dbReference type="ARBA" id="ARBA00022989"/>
    </source>
</evidence>
<dbReference type="PRINTS" id="PR00813">
    <property type="entry name" value="BCTERIALGSPG"/>
</dbReference>
<dbReference type="Proteomes" id="UP001214250">
    <property type="component" value="Chromosome 2"/>
</dbReference>
<evidence type="ECO:0000256" key="5">
    <source>
        <dbReference type="ARBA" id="ARBA00023136"/>
    </source>
</evidence>
<dbReference type="EMBL" id="CP117812">
    <property type="protein sequence ID" value="WDE98928.1"/>
    <property type="molecule type" value="Genomic_DNA"/>
</dbReference>
<keyword evidence="2" id="KW-0488">Methylation</keyword>